<protein>
    <recommendedName>
        <fullName evidence="2">Glycine zipper-like domain-containing protein</fullName>
    </recommendedName>
</protein>
<dbReference type="AlphaFoldDB" id="A0A3N0HYE2"/>
<name>A0A3N0HYE2_9FIRM</name>
<evidence type="ECO:0000256" key="1">
    <source>
        <dbReference type="SAM" id="Phobius"/>
    </source>
</evidence>
<accession>A0A3N0HYE2</accession>
<dbReference type="EMBL" id="RJQC01000005">
    <property type="protein sequence ID" value="RNM29152.1"/>
    <property type="molecule type" value="Genomic_DNA"/>
</dbReference>
<comment type="caution">
    <text evidence="3">The sequence shown here is derived from an EMBL/GenBank/DDBJ whole genome shotgun (WGS) entry which is preliminary data.</text>
</comment>
<sequence length="103" mass="11478">MKTTKYTDTYGAVGMCLGVAFGCWTDQLAVGIMFGLAIGICVGNRKDKKINQQLTSEGWKVIAIHDHITIQNKAKRTKEVNYIPDVKIGDTVYLQENNTIEKI</sequence>
<keyword evidence="1" id="KW-0472">Membrane</keyword>
<evidence type="ECO:0000313" key="3">
    <source>
        <dbReference type="EMBL" id="RNM29152.1"/>
    </source>
</evidence>
<gene>
    <name evidence="3" type="ORF">EDX97_11005</name>
</gene>
<feature type="domain" description="Glycine zipper-like" evidence="2">
    <location>
        <begin position="12"/>
        <end position="43"/>
    </location>
</feature>
<dbReference type="OrthoDB" id="769130at2"/>
<feature type="transmembrane region" description="Helical" evidence="1">
    <location>
        <begin position="12"/>
        <end position="42"/>
    </location>
</feature>
<reference evidence="3 4" key="1">
    <citation type="submission" date="2018-11" db="EMBL/GenBank/DDBJ databases">
        <title>Clostridium sp. nov., a member of the family Erysipelotrichaceae isolated from pig faeces.</title>
        <authorList>
            <person name="Chang Y.-H."/>
        </authorList>
    </citation>
    <scope>NUCLEOTIDE SEQUENCE [LARGE SCALE GENOMIC DNA]</scope>
    <source>
        <strain evidence="3 4">YH-panp20</strain>
    </source>
</reference>
<dbReference type="RefSeq" id="WP_128521199.1">
    <property type="nucleotide sequence ID" value="NZ_RJQC01000005.1"/>
</dbReference>
<keyword evidence="1" id="KW-1133">Transmembrane helix</keyword>
<dbReference type="PROSITE" id="PS51257">
    <property type="entry name" value="PROKAR_LIPOPROTEIN"/>
    <property type="match status" value="1"/>
</dbReference>
<dbReference type="InterPro" id="IPR058598">
    <property type="entry name" value="Gly_zipper-like_dom"/>
</dbReference>
<dbReference type="Pfam" id="PF26273">
    <property type="entry name" value="Gly_zipper"/>
    <property type="match status" value="1"/>
</dbReference>
<evidence type="ECO:0000313" key="4">
    <source>
        <dbReference type="Proteomes" id="UP000276568"/>
    </source>
</evidence>
<organism evidence="3 4">
    <name type="scientific">Absicoccus porci</name>
    <dbReference type="NCBI Taxonomy" id="2486576"/>
    <lineage>
        <taxon>Bacteria</taxon>
        <taxon>Bacillati</taxon>
        <taxon>Bacillota</taxon>
        <taxon>Erysipelotrichia</taxon>
        <taxon>Erysipelotrichales</taxon>
        <taxon>Erysipelotrichaceae</taxon>
        <taxon>Absicoccus</taxon>
    </lineage>
</organism>
<evidence type="ECO:0000259" key="2">
    <source>
        <dbReference type="Pfam" id="PF26273"/>
    </source>
</evidence>
<proteinExistence type="predicted"/>
<keyword evidence="4" id="KW-1185">Reference proteome</keyword>
<dbReference type="Proteomes" id="UP000276568">
    <property type="component" value="Unassembled WGS sequence"/>
</dbReference>
<keyword evidence="1" id="KW-0812">Transmembrane</keyword>